<dbReference type="InterPro" id="IPR008928">
    <property type="entry name" value="6-hairpin_glycosidase_sf"/>
</dbReference>
<feature type="domain" description="Alpha fucosidase A-like C-terminal" evidence="2">
    <location>
        <begin position="715"/>
        <end position="772"/>
    </location>
</feature>
<dbReference type="InterPro" id="IPR054363">
    <property type="entry name" value="GH95_cat"/>
</dbReference>
<dbReference type="AlphaFoldDB" id="A0A5C6DTN1"/>
<proteinExistence type="predicted"/>
<dbReference type="InterPro" id="IPR012341">
    <property type="entry name" value="6hp_glycosidase-like_sf"/>
</dbReference>
<keyword evidence="5" id="KW-1185">Reference proteome</keyword>
<dbReference type="SUPFAM" id="SSF48208">
    <property type="entry name" value="Six-hairpin glycosidases"/>
    <property type="match status" value="1"/>
</dbReference>
<evidence type="ECO:0000313" key="5">
    <source>
        <dbReference type="Proteomes" id="UP000319143"/>
    </source>
</evidence>
<dbReference type="InterPro" id="IPR016518">
    <property type="entry name" value="Alpha-L-fucosidase"/>
</dbReference>
<gene>
    <name evidence="4" type="ORF">Poly41_28620</name>
</gene>
<dbReference type="RefSeq" id="WP_146526704.1">
    <property type="nucleotide sequence ID" value="NZ_SJPV01000004.1"/>
</dbReference>
<evidence type="ECO:0000259" key="3">
    <source>
        <dbReference type="Pfam" id="PF22124"/>
    </source>
</evidence>
<dbReference type="EMBL" id="SJPV01000004">
    <property type="protein sequence ID" value="TWU38386.1"/>
    <property type="molecule type" value="Genomic_DNA"/>
</dbReference>
<dbReference type="PIRSF" id="PIRSF007663">
    <property type="entry name" value="UCP007663"/>
    <property type="match status" value="1"/>
</dbReference>
<name>A0A5C6DTN1_9BACT</name>
<dbReference type="InterPro" id="IPR027414">
    <property type="entry name" value="GH95_N_dom"/>
</dbReference>
<dbReference type="OrthoDB" id="9802600at2"/>
<feature type="domain" description="Glycosyl hydrolase family 95 catalytic" evidence="3">
    <location>
        <begin position="303"/>
        <end position="712"/>
    </location>
</feature>
<dbReference type="Proteomes" id="UP000319143">
    <property type="component" value="Unassembled WGS sequence"/>
</dbReference>
<dbReference type="Pfam" id="PF14498">
    <property type="entry name" value="Glyco_hyd_65N_2"/>
    <property type="match status" value="1"/>
</dbReference>
<dbReference type="Gene3D" id="1.50.10.10">
    <property type="match status" value="1"/>
</dbReference>
<evidence type="ECO:0000259" key="1">
    <source>
        <dbReference type="Pfam" id="PF14498"/>
    </source>
</evidence>
<dbReference type="Pfam" id="PF21307">
    <property type="entry name" value="Glyco_hydro_95_C"/>
    <property type="match status" value="1"/>
</dbReference>
<evidence type="ECO:0000259" key="2">
    <source>
        <dbReference type="Pfam" id="PF21307"/>
    </source>
</evidence>
<sequence length="801" mass="89872">MNRFSLSLLFAMKRTLKDFLVVGATISRWNVAGLLLAGIVIHFPVRAGEWVIRDDQAAGQWDRAYPVGNGRLGAMPLGTFPAEKILINEETIWNRTDTFGMPEDSHRHLEEVRRLESAGDFSGADRYFEEHLQNAKDPCGYQLVGWLHLEYLNAAPVKRIQRELDLKTGISKSIYTLEDGTEIVQKVIASGPDDVIAVMISSNKAIGLKTSLDDGVIEDGDIVRRGAASGEGATEFVGRVRVLPADKTSPMGNTLEIKSCKEISIFLSAATNFDRSNSEARLPTGWQAKALRDLDRLRAKSTAEVLRAAVRDHHHFFDRVDVDLGQSPESVLALTTKERLKRVKAGKTDDPDLIETYFQFGRYLLIASSRPGCFPANLQGLWNPHLSAPWGADYHLNINIQMNYWLAETTNLSETHRPLFDLIRYFQPRGKEMARQLGMKGWCMGHATDIWGNAQIMSRTAFWGGSFFGGQWMTFHILEHYRFNRDEEFLGENWDILTASAEFVESWLIPGPEQGQLMARPSCSPENSFVYTNSSGKDARAALSSGNTFDQFMILQVFNDYLEAAEALGKQNDPFVKKIRATLAKVYQPQIAEDGRLMEWRLPFRENEPGHRHISHVIGAYPGNQINLDRDPRMRDAVMKSIEGRLNRGGAGTGWSRAWTIGMFARLSDSERAYENLMSLLEKSTLDNLFDSHPPFQIDGNFGATAAIAEMLLHSHNDEIKLLPALPDRWHRGYVRGLRARGDYTVDIQWNEGALTSSTLHAGKHATGSVSVVYNNEKINIEMVPGTSLKLSLNDLRSAKQ</sequence>
<accession>A0A5C6DTN1</accession>
<dbReference type="Pfam" id="PF22124">
    <property type="entry name" value="Glyco_hydro_95_cat"/>
    <property type="match status" value="1"/>
</dbReference>
<feature type="domain" description="Glycosyl hydrolase family 95 N-terminal" evidence="1">
    <location>
        <begin position="55"/>
        <end position="275"/>
    </location>
</feature>
<protein>
    <submittedName>
        <fullName evidence="4">Uncharacterized protein</fullName>
    </submittedName>
</protein>
<evidence type="ECO:0000313" key="4">
    <source>
        <dbReference type="EMBL" id="TWU38386.1"/>
    </source>
</evidence>
<dbReference type="GO" id="GO:0005975">
    <property type="term" value="P:carbohydrate metabolic process"/>
    <property type="evidence" value="ECO:0007669"/>
    <property type="project" value="InterPro"/>
</dbReference>
<comment type="caution">
    <text evidence="4">The sequence shown here is derived from an EMBL/GenBank/DDBJ whole genome shotgun (WGS) entry which is preliminary data.</text>
</comment>
<reference evidence="4 5" key="1">
    <citation type="submission" date="2019-02" db="EMBL/GenBank/DDBJ databases">
        <title>Deep-cultivation of Planctomycetes and their phenomic and genomic characterization uncovers novel biology.</title>
        <authorList>
            <person name="Wiegand S."/>
            <person name="Jogler M."/>
            <person name="Boedeker C."/>
            <person name="Pinto D."/>
            <person name="Vollmers J."/>
            <person name="Rivas-Marin E."/>
            <person name="Kohn T."/>
            <person name="Peeters S.H."/>
            <person name="Heuer A."/>
            <person name="Rast P."/>
            <person name="Oberbeckmann S."/>
            <person name="Bunk B."/>
            <person name="Jeske O."/>
            <person name="Meyerdierks A."/>
            <person name="Storesund J.E."/>
            <person name="Kallscheuer N."/>
            <person name="Luecker S."/>
            <person name="Lage O.M."/>
            <person name="Pohl T."/>
            <person name="Merkel B.J."/>
            <person name="Hornburger P."/>
            <person name="Mueller R.-W."/>
            <person name="Bruemmer F."/>
            <person name="Labrenz M."/>
            <person name="Spormann A.M."/>
            <person name="Op Den Camp H."/>
            <person name="Overmann J."/>
            <person name="Amann R."/>
            <person name="Jetten M.S.M."/>
            <person name="Mascher T."/>
            <person name="Medema M.H."/>
            <person name="Devos D.P."/>
            <person name="Kaster A.-K."/>
            <person name="Ovreas L."/>
            <person name="Rohde M."/>
            <person name="Galperin M.Y."/>
            <person name="Jogler C."/>
        </authorList>
    </citation>
    <scope>NUCLEOTIDE SEQUENCE [LARGE SCALE GENOMIC DNA]</scope>
    <source>
        <strain evidence="4 5">Poly41</strain>
    </source>
</reference>
<organism evidence="4 5">
    <name type="scientific">Novipirellula artificiosorum</name>
    <dbReference type="NCBI Taxonomy" id="2528016"/>
    <lineage>
        <taxon>Bacteria</taxon>
        <taxon>Pseudomonadati</taxon>
        <taxon>Planctomycetota</taxon>
        <taxon>Planctomycetia</taxon>
        <taxon>Pirellulales</taxon>
        <taxon>Pirellulaceae</taxon>
        <taxon>Novipirellula</taxon>
    </lineage>
</organism>
<dbReference type="PANTHER" id="PTHR31084">
    <property type="entry name" value="ALPHA-L-FUCOSIDASE 2"/>
    <property type="match status" value="1"/>
</dbReference>
<dbReference type="GO" id="GO:0004560">
    <property type="term" value="F:alpha-L-fucosidase activity"/>
    <property type="evidence" value="ECO:0007669"/>
    <property type="project" value="InterPro"/>
</dbReference>
<dbReference type="InterPro" id="IPR049053">
    <property type="entry name" value="AFCA-like_C"/>
</dbReference>
<dbReference type="PANTHER" id="PTHR31084:SF0">
    <property type="entry name" value="ALPHA-L-FUCOSIDASE 2"/>
    <property type="match status" value="1"/>
</dbReference>